<gene>
    <name evidence="1" type="ORF">NBR_LOCUS11632</name>
</gene>
<reference evidence="1 2" key="2">
    <citation type="submission" date="2018-11" db="EMBL/GenBank/DDBJ databases">
        <authorList>
            <consortium name="Pathogen Informatics"/>
        </authorList>
    </citation>
    <scope>NUCLEOTIDE SEQUENCE [LARGE SCALE GENOMIC DNA]</scope>
</reference>
<evidence type="ECO:0000313" key="2">
    <source>
        <dbReference type="Proteomes" id="UP000271162"/>
    </source>
</evidence>
<accession>A0A0N4Y6C9</accession>
<dbReference type="WBParaSite" id="NBR_0001163101-mRNA-1">
    <property type="protein sequence ID" value="NBR_0001163101-mRNA-1"/>
    <property type="gene ID" value="NBR_0001163101"/>
</dbReference>
<evidence type="ECO:0000313" key="1">
    <source>
        <dbReference type="EMBL" id="VDL75221.1"/>
    </source>
</evidence>
<name>A0A0N4Y6C9_NIPBR</name>
<evidence type="ECO:0000313" key="3">
    <source>
        <dbReference type="WBParaSite" id="NBR_0001163101-mRNA-1"/>
    </source>
</evidence>
<proteinExistence type="predicted"/>
<organism evidence="3">
    <name type="scientific">Nippostrongylus brasiliensis</name>
    <name type="common">Rat hookworm</name>
    <dbReference type="NCBI Taxonomy" id="27835"/>
    <lineage>
        <taxon>Eukaryota</taxon>
        <taxon>Metazoa</taxon>
        <taxon>Ecdysozoa</taxon>
        <taxon>Nematoda</taxon>
        <taxon>Chromadorea</taxon>
        <taxon>Rhabditida</taxon>
        <taxon>Rhabditina</taxon>
        <taxon>Rhabditomorpha</taxon>
        <taxon>Strongyloidea</taxon>
        <taxon>Heligmosomidae</taxon>
        <taxon>Nippostrongylus</taxon>
    </lineage>
</organism>
<protein>
    <submittedName>
        <fullName evidence="1 3">Uncharacterized protein</fullName>
    </submittedName>
</protein>
<dbReference type="Proteomes" id="UP000271162">
    <property type="component" value="Unassembled WGS sequence"/>
</dbReference>
<sequence>MKRLELTGEVPDDNAAGVFQRIYTLQRPPQQQQRSQLPEYALQAFLVTDYTPRLQPASACKWSAGFNLTNISARTSKEKYSLFDYR</sequence>
<reference evidence="3" key="1">
    <citation type="submission" date="2017-02" db="UniProtKB">
        <authorList>
            <consortium name="WormBaseParasite"/>
        </authorList>
    </citation>
    <scope>IDENTIFICATION</scope>
</reference>
<dbReference type="EMBL" id="UYSL01020565">
    <property type="protein sequence ID" value="VDL75221.1"/>
    <property type="molecule type" value="Genomic_DNA"/>
</dbReference>
<keyword evidence="2" id="KW-1185">Reference proteome</keyword>
<dbReference type="AlphaFoldDB" id="A0A0N4Y6C9"/>